<dbReference type="Gene3D" id="2.50.20.20">
    <property type="match status" value="1"/>
</dbReference>
<dbReference type="Pfam" id="PF09865">
    <property type="entry name" value="DUF2092"/>
    <property type="match status" value="1"/>
</dbReference>
<dbReference type="STRING" id="665467.SAMN02982931_04792"/>
<evidence type="ECO:0000313" key="4">
    <source>
        <dbReference type="Proteomes" id="UP000199071"/>
    </source>
</evidence>
<feature type="signal peptide" evidence="2">
    <location>
        <begin position="1"/>
        <end position="24"/>
    </location>
</feature>
<keyword evidence="4" id="KW-1185">Reference proteome</keyword>
<protein>
    <recommendedName>
        <fullName evidence="5">DUF2092 domain-containing protein</fullName>
    </recommendedName>
</protein>
<dbReference type="AlphaFoldDB" id="A0A1G6EPM4"/>
<feature type="chain" id="PRO_5011614404" description="DUF2092 domain-containing protein" evidence="2">
    <location>
        <begin position="25"/>
        <end position="257"/>
    </location>
</feature>
<sequence length="257" mass="27341">MQKLIAAFVAAFAGGAVVVAPASADEQDARRIFQEMSDYLGSQSAFSFDYDAALDLVTNEGQTLTLASSGKASVARPDKISASRTGGFAEIEMVFDGKTLTFVNKGADTYTEIEIPGDLDNLIDTLRDTYQRPLPAADLLMSDVDGQLMPLVTDVKDLGSGVVGGVECNHFAFRTQDVDWQIWIAGGDEPYPCRYTISSSKVAGSPQYTLVVSNWKTGADAMVGDFKVTIPAGATKVDASAIADKLPENFTLLGDAK</sequence>
<evidence type="ECO:0000256" key="1">
    <source>
        <dbReference type="ARBA" id="ARBA00022729"/>
    </source>
</evidence>
<evidence type="ECO:0000313" key="3">
    <source>
        <dbReference type="EMBL" id="SDB59374.1"/>
    </source>
</evidence>
<evidence type="ECO:0000256" key="2">
    <source>
        <dbReference type="SAM" id="SignalP"/>
    </source>
</evidence>
<gene>
    <name evidence="3" type="ORF">SAMN02982931_04792</name>
</gene>
<name>A0A1G6EPM4_9HYPH</name>
<dbReference type="Proteomes" id="UP000199071">
    <property type="component" value="Unassembled WGS sequence"/>
</dbReference>
<organism evidence="3 4">
    <name type="scientific">Bauldia litoralis</name>
    <dbReference type="NCBI Taxonomy" id="665467"/>
    <lineage>
        <taxon>Bacteria</taxon>
        <taxon>Pseudomonadati</taxon>
        <taxon>Pseudomonadota</taxon>
        <taxon>Alphaproteobacteria</taxon>
        <taxon>Hyphomicrobiales</taxon>
        <taxon>Kaistiaceae</taxon>
        <taxon>Bauldia</taxon>
    </lineage>
</organism>
<evidence type="ECO:0008006" key="5">
    <source>
        <dbReference type="Google" id="ProtNLM"/>
    </source>
</evidence>
<dbReference type="InterPro" id="IPR019207">
    <property type="entry name" value="DUF2092"/>
</dbReference>
<dbReference type="PIRSF" id="PIRSF012443">
    <property type="entry name" value="UCP012443"/>
    <property type="match status" value="1"/>
</dbReference>
<dbReference type="SUPFAM" id="SSF89392">
    <property type="entry name" value="Prokaryotic lipoproteins and lipoprotein localization factors"/>
    <property type="match status" value="1"/>
</dbReference>
<reference evidence="3 4" key="1">
    <citation type="submission" date="2016-10" db="EMBL/GenBank/DDBJ databases">
        <authorList>
            <person name="de Groot N.N."/>
        </authorList>
    </citation>
    <scope>NUCLEOTIDE SEQUENCE [LARGE SCALE GENOMIC DNA]</scope>
    <source>
        <strain evidence="3 4">ATCC 35022</strain>
    </source>
</reference>
<keyword evidence="1 2" id="KW-0732">Signal</keyword>
<proteinExistence type="predicted"/>
<dbReference type="InterPro" id="IPR029046">
    <property type="entry name" value="LolA/LolB/LppX"/>
</dbReference>
<dbReference type="EMBL" id="FMXQ01000023">
    <property type="protein sequence ID" value="SDB59374.1"/>
    <property type="molecule type" value="Genomic_DNA"/>
</dbReference>
<accession>A0A1G6EPM4</accession>
<dbReference type="RefSeq" id="WP_244521427.1">
    <property type="nucleotide sequence ID" value="NZ_FMXQ01000023.1"/>
</dbReference>